<dbReference type="RefSeq" id="XP_049181542.1">
    <property type="nucleotide sequence ID" value="XM_049322524.1"/>
</dbReference>
<proteinExistence type="predicted"/>
<gene>
    <name evidence="1" type="ORF">KGF56_001404</name>
</gene>
<protein>
    <submittedName>
        <fullName evidence="1">Uncharacterized protein</fullName>
    </submittedName>
</protein>
<dbReference type="Proteomes" id="UP001202479">
    <property type="component" value="Unassembled WGS sequence"/>
</dbReference>
<evidence type="ECO:0000313" key="2">
    <source>
        <dbReference type="Proteomes" id="UP001202479"/>
    </source>
</evidence>
<accession>A0AAI9WYY2</accession>
<keyword evidence="2" id="KW-1185">Reference proteome</keyword>
<dbReference type="GeneID" id="73379021"/>
<dbReference type="AlphaFoldDB" id="A0AAI9WYY2"/>
<evidence type="ECO:0000313" key="1">
    <source>
        <dbReference type="EMBL" id="KAI3405797.2"/>
    </source>
</evidence>
<dbReference type="EMBL" id="JAHUZD010000027">
    <property type="protein sequence ID" value="KAI3405797.2"/>
    <property type="molecule type" value="Genomic_DNA"/>
</dbReference>
<comment type="caution">
    <text evidence="1">The sequence shown here is derived from an EMBL/GenBank/DDBJ whole genome shotgun (WGS) entry which is preliminary data.</text>
</comment>
<name>A0AAI9WYY2_9ASCO</name>
<sequence length="234" mass="26730">MSNLLSTAAVRGLTSSITLGTVILESLHLKNLLDVNFSNASIELLTSHPSAFYIRQDRKNKSKTVNVFNGAGEQVYTFERLSSSNPVWRMLTFPQRQEIATIKISFGERSINFHNKPRLNHRRTFCDWNLKGRHRSFYLNDGAKYSWSSSNKYLERIINPNGGLEEQRVRIAKVKLMRQFKLDFEVLVDETKIDADLVLATAFISIFTQWGFGNFTDTVGATYVPKASEETPKQ</sequence>
<reference evidence="1" key="1">
    <citation type="journal article" date="2022" name="DNA Res.">
        <title>Genome analysis of five recently described species of the CUG-Ser clade uncovers Candida theae as a new hybrid lineage with pathogenic potential in the Candida parapsilosis species complex.</title>
        <authorList>
            <person name="Mixao V."/>
            <person name="Del Olmo V."/>
            <person name="Hegedusova E."/>
            <person name="Saus E."/>
            <person name="Pryszcz L."/>
            <person name="Cillingova A."/>
            <person name="Nosek J."/>
            <person name="Gabaldon T."/>
        </authorList>
    </citation>
    <scope>NUCLEOTIDE SEQUENCE</scope>
    <source>
        <strain evidence="1">CBS 10844</strain>
    </source>
</reference>
<organism evidence="1 2">
    <name type="scientific">Candida oxycetoniae</name>
    <dbReference type="NCBI Taxonomy" id="497107"/>
    <lineage>
        <taxon>Eukaryota</taxon>
        <taxon>Fungi</taxon>
        <taxon>Dikarya</taxon>
        <taxon>Ascomycota</taxon>
        <taxon>Saccharomycotina</taxon>
        <taxon>Pichiomycetes</taxon>
        <taxon>Debaryomycetaceae</taxon>
        <taxon>Candida/Lodderomyces clade</taxon>
        <taxon>Candida</taxon>
    </lineage>
</organism>